<evidence type="ECO:0000256" key="12">
    <source>
        <dbReference type="ARBA" id="ARBA00023310"/>
    </source>
</evidence>
<sequence>MCCHFSTKTIAAPSPPFALPTVSKSQVYQVIEAIVDVSFSEGLPPILTALEVPDNSISLILEVAHHLGENMVMTIGCHFSTITIVAPSPPSAVPPVSKSHNGKITDEFTGACSIGQTGLGSGTSSRGEYG</sequence>
<reference evidence="15 16" key="1">
    <citation type="journal article" date="2018" name="Mol. Plant">
        <title>The genome of Artemisia annua provides insight into the evolution of Asteraceae family and artemisinin biosynthesis.</title>
        <authorList>
            <person name="Shen Q."/>
            <person name="Zhang L."/>
            <person name="Liao Z."/>
            <person name="Wang S."/>
            <person name="Yan T."/>
            <person name="Shi P."/>
            <person name="Liu M."/>
            <person name="Fu X."/>
            <person name="Pan Q."/>
            <person name="Wang Y."/>
            <person name="Lv Z."/>
            <person name="Lu X."/>
            <person name="Zhang F."/>
            <person name="Jiang W."/>
            <person name="Ma Y."/>
            <person name="Chen M."/>
            <person name="Hao X."/>
            <person name="Li L."/>
            <person name="Tang Y."/>
            <person name="Lv G."/>
            <person name="Zhou Y."/>
            <person name="Sun X."/>
            <person name="Brodelius P.E."/>
            <person name="Rose J.K.C."/>
            <person name="Tang K."/>
        </authorList>
    </citation>
    <scope>NUCLEOTIDE SEQUENCE [LARGE SCALE GENOMIC DNA]</scope>
    <source>
        <strain evidence="16">cv. Huhao1</strain>
        <tissue evidence="15">Leaf</tissue>
    </source>
</reference>
<dbReference type="EC" id="7.1.2.2" evidence="4"/>
<keyword evidence="12" id="KW-0066">ATP synthesis</keyword>
<evidence type="ECO:0000256" key="7">
    <source>
        <dbReference type="ARBA" id="ARBA00022781"/>
    </source>
</evidence>
<proteinExistence type="inferred from homology"/>
<dbReference type="SUPFAM" id="SSF50615">
    <property type="entry name" value="N-terminal domain of alpha and beta subunits of F1 ATP synthase"/>
    <property type="match status" value="1"/>
</dbReference>
<organism evidence="15 16">
    <name type="scientific">Artemisia annua</name>
    <name type="common">Sweet wormwood</name>
    <dbReference type="NCBI Taxonomy" id="35608"/>
    <lineage>
        <taxon>Eukaryota</taxon>
        <taxon>Viridiplantae</taxon>
        <taxon>Streptophyta</taxon>
        <taxon>Embryophyta</taxon>
        <taxon>Tracheophyta</taxon>
        <taxon>Spermatophyta</taxon>
        <taxon>Magnoliopsida</taxon>
        <taxon>eudicotyledons</taxon>
        <taxon>Gunneridae</taxon>
        <taxon>Pentapetalae</taxon>
        <taxon>asterids</taxon>
        <taxon>campanulids</taxon>
        <taxon>Asterales</taxon>
        <taxon>Asteraceae</taxon>
        <taxon>Asteroideae</taxon>
        <taxon>Anthemideae</taxon>
        <taxon>Artemisiinae</taxon>
        <taxon>Artemisia</taxon>
    </lineage>
</organism>
<dbReference type="STRING" id="35608.A0A2U1P2U7"/>
<evidence type="ECO:0000256" key="2">
    <source>
        <dbReference type="ARBA" id="ARBA00008936"/>
    </source>
</evidence>
<evidence type="ECO:0000259" key="14">
    <source>
        <dbReference type="Pfam" id="PF02874"/>
    </source>
</evidence>
<keyword evidence="5" id="KW-0813">Transport</keyword>
<evidence type="ECO:0000256" key="3">
    <source>
        <dbReference type="ARBA" id="ARBA00011648"/>
    </source>
</evidence>
<dbReference type="InterPro" id="IPR050053">
    <property type="entry name" value="ATPase_alpha/beta_chains"/>
</dbReference>
<dbReference type="Gene3D" id="2.40.10.170">
    <property type="match status" value="1"/>
</dbReference>
<evidence type="ECO:0000256" key="8">
    <source>
        <dbReference type="ARBA" id="ARBA00022840"/>
    </source>
</evidence>
<protein>
    <recommendedName>
        <fullName evidence="4">H(+)-transporting two-sector ATPase</fullName>
        <ecNumber evidence="4">7.1.2.2</ecNumber>
    </recommendedName>
</protein>
<keyword evidence="11" id="KW-0139">CF(1)</keyword>
<evidence type="ECO:0000256" key="6">
    <source>
        <dbReference type="ARBA" id="ARBA00022741"/>
    </source>
</evidence>
<keyword evidence="9" id="KW-0406">Ion transport</keyword>
<evidence type="ECO:0000256" key="1">
    <source>
        <dbReference type="ARBA" id="ARBA00004273"/>
    </source>
</evidence>
<evidence type="ECO:0000256" key="11">
    <source>
        <dbReference type="ARBA" id="ARBA00023196"/>
    </source>
</evidence>
<evidence type="ECO:0000256" key="10">
    <source>
        <dbReference type="ARBA" id="ARBA00023136"/>
    </source>
</evidence>
<gene>
    <name evidence="15" type="ORF">CTI12_AA199910</name>
</gene>
<dbReference type="OrthoDB" id="14523at2759"/>
<keyword evidence="6" id="KW-0547">Nucleotide-binding</keyword>
<dbReference type="AlphaFoldDB" id="A0A2U1P2U7"/>
<comment type="subunit">
    <text evidence="3">F-type ATPases have 2 components, CF(1) - the catalytic core - and CF(0) - the membrane proton channel. CF(1) has five subunits: alpha(3), beta(3), gamma(1), delta(1), epsilon(1). CF(0) has three main subunits: a, b and c.</text>
</comment>
<keyword evidence="10" id="KW-0472">Membrane</keyword>
<keyword evidence="8" id="KW-0067">ATP-binding</keyword>
<dbReference type="GO" id="GO:0005524">
    <property type="term" value="F:ATP binding"/>
    <property type="evidence" value="ECO:0007669"/>
    <property type="project" value="UniProtKB-KW"/>
</dbReference>
<evidence type="ECO:0000256" key="9">
    <source>
        <dbReference type="ARBA" id="ARBA00023065"/>
    </source>
</evidence>
<accession>A0A2U1P2U7</accession>
<comment type="subcellular location">
    <subcellularLocation>
        <location evidence="1">Mitochondrion inner membrane</location>
    </subcellularLocation>
</comment>
<feature type="domain" description="ATPase F1/V1/A1 complex alpha/beta subunit N-terminal" evidence="14">
    <location>
        <begin position="27"/>
        <end position="75"/>
    </location>
</feature>
<dbReference type="Proteomes" id="UP000245207">
    <property type="component" value="Unassembled WGS sequence"/>
</dbReference>
<comment type="caution">
    <text evidence="15">The sequence shown here is derived from an EMBL/GenBank/DDBJ whole genome shotgun (WGS) entry which is preliminary data.</text>
</comment>
<name>A0A2U1P2U7_ARTAN</name>
<dbReference type="GO" id="GO:0046933">
    <property type="term" value="F:proton-transporting ATP synthase activity, rotational mechanism"/>
    <property type="evidence" value="ECO:0007669"/>
    <property type="project" value="TreeGrafter"/>
</dbReference>
<dbReference type="GO" id="GO:0045259">
    <property type="term" value="C:proton-transporting ATP synthase complex"/>
    <property type="evidence" value="ECO:0007669"/>
    <property type="project" value="UniProtKB-KW"/>
</dbReference>
<dbReference type="Pfam" id="PF02874">
    <property type="entry name" value="ATP-synt_ab_N"/>
    <property type="match status" value="1"/>
</dbReference>
<dbReference type="EMBL" id="PKPP01001768">
    <property type="protein sequence ID" value="PWA80076.1"/>
    <property type="molecule type" value="Genomic_DNA"/>
</dbReference>
<dbReference type="PANTHER" id="PTHR15184">
    <property type="entry name" value="ATP SYNTHASE"/>
    <property type="match status" value="1"/>
</dbReference>
<evidence type="ECO:0000313" key="15">
    <source>
        <dbReference type="EMBL" id="PWA80076.1"/>
    </source>
</evidence>
<evidence type="ECO:0000256" key="5">
    <source>
        <dbReference type="ARBA" id="ARBA00022448"/>
    </source>
</evidence>
<dbReference type="GO" id="GO:0005743">
    <property type="term" value="C:mitochondrial inner membrane"/>
    <property type="evidence" value="ECO:0007669"/>
    <property type="project" value="UniProtKB-SubCell"/>
</dbReference>
<dbReference type="PANTHER" id="PTHR15184:SF82">
    <property type="entry name" value="ATP SYNTHASE SUBUNIT BETA, MITOCHONDRIAL"/>
    <property type="match status" value="1"/>
</dbReference>
<evidence type="ECO:0000313" key="16">
    <source>
        <dbReference type="Proteomes" id="UP000245207"/>
    </source>
</evidence>
<comment type="catalytic activity">
    <reaction evidence="13">
        <text>ATP + H2O + 4 H(+)(in) = ADP + phosphate + 5 H(+)(out)</text>
        <dbReference type="Rhea" id="RHEA:57720"/>
        <dbReference type="ChEBI" id="CHEBI:15377"/>
        <dbReference type="ChEBI" id="CHEBI:15378"/>
        <dbReference type="ChEBI" id="CHEBI:30616"/>
        <dbReference type="ChEBI" id="CHEBI:43474"/>
        <dbReference type="ChEBI" id="CHEBI:456216"/>
        <dbReference type="EC" id="7.1.2.2"/>
    </reaction>
</comment>
<keyword evidence="7" id="KW-0375">Hydrogen ion transport</keyword>
<evidence type="ECO:0000256" key="4">
    <source>
        <dbReference type="ARBA" id="ARBA00012473"/>
    </source>
</evidence>
<keyword evidence="16" id="KW-1185">Reference proteome</keyword>
<comment type="similarity">
    <text evidence="2">Belongs to the ATPase alpha/beta chains family.</text>
</comment>
<dbReference type="GO" id="GO:0042776">
    <property type="term" value="P:proton motive force-driven mitochondrial ATP synthesis"/>
    <property type="evidence" value="ECO:0007669"/>
    <property type="project" value="TreeGrafter"/>
</dbReference>
<evidence type="ECO:0000256" key="13">
    <source>
        <dbReference type="ARBA" id="ARBA00048383"/>
    </source>
</evidence>
<dbReference type="InterPro" id="IPR004100">
    <property type="entry name" value="ATPase_F1/V1/A1_a/bsu_N"/>
</dbReference>
<dbReference type="InterPro" id="IPR036121">
    <property type="entry name" value="ATPase_F1/V1/A1_a/bsu_N_sf"/>
</dbReference>